<dbReference type="PANTHER" id="PTHR43668">
    <property type="entry name" value="ALLANTOINASE"/>
    <property type="match status" value="1"/>
</dbReference>
<dbReference type="PROSITE" id="PS00483">
    <property type="entry name" value="DIHYDROOROTASE_2"/>
    <property type="match status" value="1"/>
</dbReference>
<organism evidence="6 7">
    <name type="scientific">Pyrolobus fumarii (strain DSM 11204 / 1A)</name>
    <dbReference type="NCBI Taxonomy" id="694429"/>
    <lineage>
        <taxon>Archaea</taxon>
        <taxon>Thermoproteota</taxon>
        <taxon>Thermoprotei</taxon>
        <taxon>Desulfurococcales</taxon>
        <taxon>Pyrodictiaceae</taxon>
        <taxon>Pyrolobus</taxon>
    </lineage>
</organism>
<dbReference type="NCBIfam" id="TIGR00857">
    <property type="entry name" value="pyrC_multi"/>
    <property type="match status" value="1"/>
</dbReference>
<dbReference type="AlphaFoldDB" id="G0EHL9"/>
<dbReference type="HOGENOM" id="CLU_015572_1_1_2"/>
<dbReference type="InterPro" id="IPR050138">
    <property type="entry name" value="DHOase/Allantoinase_Hydrolase"/>
</dbReference>
<dbReference type="GO" id="GO:0044205">
    <property type="term" value="P:'de novo' UMP biosynthetic process"/>
    <property type="evidence" value="ECO:0007669"/>
    <property type="project" value="UniProtKB-UniRule"/>
</dbReference>
<dbReference type="FunCoup" id="G0EHL9">
    <property type="interactions" value="62"/>
</dbReference>
<evidence type="ECO:0000259" key="5">
    <source>
        <dbReference type="Pfam" id="PF01979"/>
    </source>
</evidence>
<comment type="cofactor">
    <cofactor evidence="4">
        <name>Zn(2+)</name>
        <dbReference type="ChEBI" id="CHEBI:29105"/>
    </cofactor>
    <text evidence="4">Binds 2 Zn(2+) ions per subunit.</text>
</comment>
<dbReference type="KEGG" id="pfm:Pyrfu_1515"/>
<dbReference type="GO" id="GO:0005737">
    <property type="term" value="C:cytoplasm"/>
    <property type="evidence" value="ECO:0007669"/>
    <property type="project" value="TreeGrafter"/>
</dbReference>
<comment type="similarity">
    <text evidence="4">Belongs to the metallo-dependent hydrolases superfamily. DHOase family. Class I DHOase subfamily.</text>
</comment>
<feature type="binding site" evidence="4">
    <location>
        <position position="292"/>
    </location>
    <ligand>
        <name>Zn(2+)</name>
        <dbReference type="ChEBI" id="CHEBI:29105"/>
        <label>1</label>
    </ligand>
</feature>
<feature type="active site" evidence="4">
    <location>
        <position position="292"/>
    </location>
</feature>
<feature type="binding site" evidence="4">
    <location>
        <begin position="310"/>
        <end position="311"/>
    </location>
    <ligand>
        <name>substrate</name>
    </ligand>
</feature>
<dbReference type="Pfam" id="PF01979">
    <property type="entry name" value="Amidohydro_1"/>
    <property type="match status" value="1"/>
</dbReference>
<dbReference type="RefSeq" id="WP_014027049.1">
    <property type="nucleotide sequence ID" value="NC_015931.1"/>
</dbReference>
<dbReference type="OrthoDB" id="8791at2157"/>
<dbReference type="InParanoid" id="G0EHL9"/>
<gene>
    <name evidence="4" type="primary">pyrC</name>
    <name evidence="6" type="ordered locus">Pyrfu_1515</name>
</gene>
<feature type="binding site" evidence="4">
    <location>
        <position position="178"/>
    </location>
    <ligand>
        <name>Zn(2+)</name>
        <dbReference type="ChEBI" id="CHEBI:29105"/>
        <label>2</label>
    </ligand>
</feature>
<feature type="binding site" evidence="4">
    <location>
        <position position="224"/>
    </location>
    <ligand>
        <name>Zn(2+)</name>
        <dbReference type="ChEBI" id="CHEBI:29105"/>
        <label>2</label>
    </ligand>
</feature>
<evidence type="ECO:0000256" key="3">
    <source>
        <dbReference type="ARBA" id="ARBA00022975"/>
    </source>
</evidence>
<evidence type="ECO:0000313" key="7">
    <source>
        <dbReference type="Proteomes" id="UP000001037"/>
    </source>
</evidence>
<keyword evidence="1 4" id="KW-0479">Metal-binding</keyword>
<dbReference type="Proteomes" id="UP000001037">
    <property type="component" value="Chromosome"/>
</dbReference>
<dbReference type="Gene3D" id="2.30.40.10">
    <property type="entry name" value="Urease, subunit C, domain 1"/>
    <property type="match status" value="1"/>
</dbReference>
<dbReference type="EMBL" id="CP002838">
    <property type="protein sequence ID" value="AEM39372.1"/>
    <property type="molecule type" value="Genomic_DNA"/>
</dbReference>
<dbReference type="Gene3D" id="3.20.20.140">
    <property type="entry name" value="Metal-dependent hydrolases"/>
    <property type="match status" value="1"/>
</dbReference>
<keyword evidence="2 4" id="KW-0378">Hydrolase</keyword>
<dbReference type="InterPro" id="IPR006680">
    <property type="entry name" value="Amidohydro-rel"/>
</dbReference>
<keyword evidence="4" id="KW-0862">Zinc</keyword>
<evidence type="ECO:0000313" key="6">
    <source>
        <dbReference type="EMBL" id="AEM39372.1"/>
    </source>
</evidence>
<sequence>MMCDVVIHGRFYDPRSGEMIEGCVCVRDGRVDGFTRGSCHWSDEKVEFTGSGVYILPGVVDIHVHLRGLGFSYKEDELSGTLAAAAGGVTLVVDMPNTSPRINNVDALQAKLSALRRNAVVDYGVYAGVPEVPGEAARLASTGSIVGFKVYPEDLYRRDALEEVFYESWRRDLIVVLHAEHPGFIREGCAPGERWKCRPVESEIAALEEVLKLAPRGVRIHVTHVSSVGLLRRAKARGLTVDVTPHHLLLDASDERELGCIAKVNPPLRPSEEREGLIAALVSGEIDAIATDHAPHAVEEKMGEFSECPPGIPSLEHYVRLVLTLVSKGLLSLNDAVNILSTKPASIIGLESYGCIEPGCIASYTVVDLKREGRIVAYDTFSKAKLSPYDGWAYRGEPIATIVRGKLVYREGCVCVKPGWGVNVARLSSSSGSR</sequence>
<reference evidence="6 7" key="1">
    <citation type="journal article" date="2011" name="Stand. Genomic Sci.">
        <title>Complete genome sequence of the hyperthermophilic chemolithoautotroph Pyrolobus fumarii type strain (1A).</title>
        <authorList>
            <person name="Anderson I."/>
            <person name="Goker M."/>
            <person name="Nolan M."/>
            <person name="Lucas S."/>
            <person name="Hammon N."/>
            <person name="Deshpande S."/>
            <person name="Cheng J.F."/>
            <person name="Tapia R."/>
            <person name="Han C."/>
            <person name="Goodwin L."/>
            <person name="Pitluck S."/>
            <person name="Huntemann M."/>
            <person name="Liolios K."/>
            <person name="Ivanova N."/>
            <person name="Pagani I."/>
            <person name="Mavromatis K."/>
            <person name="Ovchinikova G."/>
            <person name="Pati A."/>
            <person name="Chen A."/>
            <person name="Palaniappan K."/>
            <person name="Land M."/>
            <person name="Hauser L."/>
            <person name="Brambilla E.M."/>
            <person name="Huber H."/>
            <person name="Yasawong M."/>
            <person name="Rohde M."/>
            <person name="Spring S."/>
            <person name="Abt B."/>
            <person name="Sikorski J."/>
            <person name="Wirth R."/>
            <person name="Detter J.C."/>
            <person name="Woyke T."/>
            <person name="Bristow J."/>
            <person name="Eisen J.A."/>
            <person name="Markowitz V."/>
            <person name="Hugenholtz P."/>
            <person name="Kyrpides N.C."/>
            <person name="Klenk H.P."/>
            <person name="Lapidus A."/>
        </authorList>
    </citation>
    <scope>NUCLEOTIDE SEQUENCE [LARGE SCALE GENOMIC DNA]</scope>
    <source>
        <strain evidence="7">DSM 11204 / 1A</strain>
    </source>
</reference>
<feature type="binding site" evidence="4">
    <location>
        <begin position="65"/>
        <end position="67"/>
    </location>
    <ligand>
        <name>substrate</name>
    </ligand>
</feature>
<evidence type="ECO:0000256" key="4">
    <source>
        <dbReference type="HAMAP-Rule" id="MF_00220"/>
    </source>
</evidence>
<dbReference type="GeneID" id="11138702"/>
<dbReference type="InterPro" id="IPR002195">
    <property type="entry name" value="Dihydroorotase_CS"/>
</dbReference>
<feature type="binding site" evidence="4">
    <location>
        <position position="97"/>
    </location>
    <ligand>
        <name>substrate</name>
    </ligand>
</feature>
<comment type="catalytic activity">
    <reaction evidence="4">
        <text>(S)-dihydroorotate + H2O = N-carbamoyl-L-aspartate + H(+)</text>
        <dbReference type="Rhea" id="RHEA:24296"/>
        <dbReference type="ChEBI" id="CHEBI:15377"/>
        <dbReference type="ChEBI" id="CHEBI:15378"/>
        <dbReference type="ChEBI" id="CHEBI:30864"/>
        <dbReference type="ChEBI" id="CHEBI:32814"/>
        <dbReference type="EC" id="3.5.2.3"/>
    </reaction>
</comment>
<dbReference type="eggNOG" id="arCOG00689">
    <property type="taxonomic scope" value="Archaea"/>
</dbReference>
<evidence type="ECO:0000256" key="1">
    <source>
        <dbReference type="ARBA" id="ARBA00022723"/>
    </source>
</evidence>
<dbReference type="InterPro" id="IPR032466">
    <property type="entry name" value="Metal_Hydrolase"/>
</dbReference>
<feature type="binding site" evidence="4">
    <location>
        <position position="63"/>
    </location>
    <ligand>
        <name>Zn(2+)</name>
        <dbReference type="ChEBI" id="CHEBI:29105"/>
        <label>1</label>
    </ligand>
</feature>
<dbReference type="HAMAP" id="MF_00220_A">
    <property type="entry name" value="PyrC_classI_A"/>
    <property type="match status" value="1"/>
</dbReference>
<comment type="pathway">
    <text evidence="4">Pyrimidine metabolism; UMP biosynthesis via de novo pathway; (S)-dihydroorotate from bicarbonate: step 3/3.</text>
</comment>
<protein>
    <recommendedName>
        <fullName evidence="4">Dihydroorotase</fullName>
        <shortName evidence="4">DHOase</shortName>
        <ecNumber evidence="4">3.5.2.3</ecNumber>
    </recommendedName>
</protein>
<accession>G0EHL9</accession>
<dbReference type="NCBIfam" id="NF001541">
    <property type="entry name" value="PRK00369.1"/>
    <property type="match status" value="1"/>
</dbReference>
<dbReference type="InterPro" id="IPR004722">
    <property type="entry name" value="DHOase"/>
</dbReference>
<name>G0EHL9_PYRF1</name>
<dbReference type="EC" id="3.5.2.3" evidence="4"/>
<keyword evidence="3 4" id="KW-0665">Pyrimidine biosynthesis</keyword>
<feature type="binding site" evidence="4">
    <location>
        <position position="296"/>
    </location>
    <ligand>
        <name>substrate</name>
    </ligand>
</feature>
<dbReference type="CDD" id="cd01318">
    <property type="entry name" value="DHOase_IIb"/>
    <property type="match status" value="1"/>
</dbReference>
<feature type="modified residue" description="N6-carboxylysine" evidence="4">
    <location>
        <position position="149"/>
    </location>
</feature>
<dbReference type="PANTHER" id="PTHR43668:SF2">
    <property type="entry name" value="ALLANTOINASE"/>
    <property type="match status" value="1"/>
</dbReference>
<feature type="binding site" evidence="4">
    <location>
        <position position="149"/>
    </location>
    <ligand>
        <name>Zn(2+)</name>
        <dbReference type="ChEBI" id="CHEBI:29105"/>
        <label>1</label>
    </ligand>
</feature>
<feature type="binding site" evidence="4">
    <location>
        <position position="149"/>
    </location>
    <ligand>
        <name>Zn(2+)</name>
        <dbReference type="ChEBI" id="CHEBI:29105"/>
        <label>2</label>
    </ligand>
</feature>
<evidence type="ECO:0000256" key="2">
    <source>
        <dbReference type="ARBA" id="ARBA00022801"/>
    </source>
</evidence>
<feature type="binding site" evidence="4">
    <location>
        <position position="65"/>
    </location>
    <ligand>
        <name>Zn(2+)</name>
        <dbReference type="ChEBI" id="CHEBI:29105"/>
        <label>1</label>
    </ligand>
</feature>
<dbReference type="SUPFAM" id="SSF51556">
    <property type="entry name" value="Metallo-dependent hydrolases"/>
    <property type="match status" value="1"/>
</dbReference>
<dbReference type="GO" id="GO:0004151">
    <property type="term" value="F:dihydroorotase activity"/>
    <property type="evidence" value="ECO:0007669"/>
    <property type="project" value="UniProtKB-UniRule"/>
</dbReference>
<feature type="domain" description="Amidohydrolase-related" evidence="5">
    <location>
        <begin position="54"/>
        <end position="408"/>
    </location>
</feature>
<dbReference type="GO" id="GO:0004038">
    <property type="term" value="F:allantoinase activity"/>
    <property type="evidence" value="ECO:0007669"/>
    <property type="project" value="TreeGrafter"/>
</dbReference>
<dbReference type="GO" id="GO:0008270">
    <property type="term" value="F:zinc ion binding"/>
    <property type="evidence" value="ECO:0007669"/>
    <property type="project" value="UniProtKB-UniRule"/>
</dbReference>
<keyword evidence="7" id="KW-1185">Reference proteome</keyword>
<proteinExistence type="inferred from homology"/>
<dbReference type="GO" id="GO:0006145">
    <property type="term" value="P:purine nucleobase catabolic process"/>
    <property type="evidence" value="ECO:0007669"/>
    <property type="project" value="TreeGrafter"/>
</dbReference>
<dbReference type="SUPFAM" id="SSF51338">
    <property type="entry name" value="Composite domain of metallo-dependent hydrolases"/>
    <property type="match status" value="1"/>
</dbReference>
<dbReference type="UniPathway" id="UPA00070">
    <property type="reaction ID" value="UER00117"/>
</dbReference>
<dbReference type="InterPro" id="IPR011059">
    <property type="entry name" value="Metal-dep_hydrolase_composite"/>
</dbReference>
<comment type="function">
    <text evidence="4">Catalyzes the reversible cyclization of carbamoyl aspartate to dihydroorotate.</text>
</comment>
<dbReference type="STRING" id="694429.Pyrfu_1515"/>